<dbReference type="InterPro" id="IPR010209">
    <property type="entry name" value="Ion_transpt_RnfG/RsxG"/>
</dbReference>
<keyword evidence="5 6" id="KW-0249">Electron transport</keyword>
<keyword evidence="6" id="KW-0812">Transmembrane</keyword>
<dbReference type="HAMAP" id="MF_00479">
    <property type="entry name" value="RsxG_RnfG"/>
    <property type="match status" value="1"/>
</dbReference>
<proteinExistence type="inferred from homology"/>
<dbReference type="GO" id="GO:0010181">
    <property type="term" value="F:FMN binding"/>
    <property type="evidence" value="ECO:0007669"/>
    <property type="project" value="InterPro"/>
</dbReference>
<protein>
    <recommendedName>
        <fullName evidence="6">Ion-translocating oxidoreductase complex subunit G</fullName>
        <ecNumber evidence="6">7.-.-.-</ecNumber>
    </recommendedName>
    <alternativeName>
        <fullName evidence="6">Rnf electron transport complex subunit G</fullName>
    </alternativeName>
</protein>
<dbReference type="PANTHER" id="PTHR36118:SF1">
    <property type="entry name" value="ION-TRANSLOCATING OXIDOREDUCTASE COMPLEX SUBUNIT G"/>
    <property type="match status" value="1"/>
</dbReference>
<evidence type="ECO:0000256" key="3">
    <source>
        <dbReference type="ARBA" id="ARBA00022630"/>
    </source>
</evidence>
<comment type="subcellular location">
    <subcellularLocation>
        <location evidence="6">Cell inner membrane</location>
        <topology evidence="6">Single-pass membrane protein</topology>
    </subcellularLocation>
</comment>
<dbReference type="PANTHER" id="PTHR36118">
    <property type="entry name" value="ION-TRANSLOCATING OXIDOREDUCTASE COMPLEX SUBUNIT G"/>
    <property type="match status" value="1"/>
</dbReference>
<reference evidence="8 9" key="1">
    <citation type="submission" date="2016-11" db="EMBL/GenBank/DDBJ databases">
        <authorList>
            <person name="Jaros S."/>
            <person name="Januszkiewicz K."/>
            <person name="Wedrychowicz H."/>
        </authorList>
    </citation>
    <scope>NUCLEOTIDE SEQUENCE [LARGE SCALE GENOMIC DNA]</scope>
    <source>
        <strain evidence="8 9">DSM 19980</strain>
    </source>
</reference>
<dbReference type="GO" id="GO:0022900">
    <property type="term" value="P:electron transport chain"/>
    <property type="evidence" value="ECO:0007669"/>
    <property type="project" value="UniProtKB-UniRule"/>
</dbReference>
<evidence type="ECO:0000256" key="4">
    <source>
        <dbReference type="ARBA" id="ARBA00022643"/>
    </source>
</evidence>
<evidence type="ECO:0000256" key="1">
    <source>
        <dbReference type="ARBA" id="ARBA00022448"/>
    </source>
</evidence>
<gene>
    <name evidence="6" type="primary">rnfG</name>
    <name evidence="8" type="ORF">SAMN02745148_01934</name>
</gene>
<dbReference type="OrthoDB" id="9784165at2"/>
<keyword evidence="3 6" id="KW-0285">Flavoprotein</keyword>
<dbReference type="Proteomes" id="UP000184346">
    <property type="component" value="Unassembled WGS sequence"/>
</dbReference>
<feature type="modified residue" description="FMN phosphoryl threonine" evidence="6">
    <location>
        <position position="179"/>
    </location>
</feature>
<dbReference type="EC" id="7.-.-.-" evidence="6"/>
<accession>A0A1M4ZC56</accession>
<dbReference type="PIRSF" id="PIRSF006091">
    <property type="entry name" value="E_trnsport_RnfG"/>
    <property type="match status" value="1"/>
</dbReference>
<dbReference type="GO" id="GO:0005886">
    <property type="term" value="C:plasma membrane"/>
    <property type="evidence" value="ECO:0007669"/>
    <property type="project" value="UniProtKB-SubCell"/>
</dbReference>
<dbReference type="NCBIfam" id="TIGR01947">
    <property type="entry name" value="rnfG"/>
    <property type="match status" value="1"/>
</dbReference>
<keyword evidence="6" id="KW-0997">Cell inner membrane</keyword>
<organism evidence="8 9">
    <name type="scientific">Modicisalibacter ilicicola DSM 19980</name>
    <dbReference type="NCBI Taxonomy" id="1121942"/>
    <lineage>
        <taxon>Bacteria</taxon>
        <taxon>Pseudomonadati</taxon>
        <taxon>Pseudomonadota</taxon>
        <taxon>Gammaproteobacteria</taxon>
        <taxon>Oceanospirillales</taxon>
        <taxon>Halomonadaceae</taxon>
        <taxon>Modicisalibacter</taxon>
    </lineage>
</organism>
<evidence type="ECO:0000256" key="2">
    <source>
        <dbReference type="ARBA" id="ARBA00022553"/>
    </source>
</evidence>
<keyword evidence="6" id="KW-1133">Transmembrane helix</keyword>
<keyword evidence="4 6" id="KW-0288">FMN</keyword>
<evidence type="ECO:0000259" key="7">
    <source>
        <dbReference type="SMART" id="SM00900"/>
    </source>
</evidence>
<keyword evidence="2 6" id="KW-0597">Phosphoprotein</keyword>
<keyword evidence="9" id="KW-1185">Reference proteome</keyword>
<dbReference type="RefSeq" id="WP_072822186.1">
    <property type="nucleotide sequence ID" value="NZ_FQUJ01000007.1"/>
</dbReference>
<keyword evidence="1 6" id="KW-0813">Transport</keyword>
<keyword evidence="6" id="KW-1278">Translocase</keyword>
<dbReference type="NCBIfam" id="NF002519">
    <property type="entry name" value="PRK01908.1"/>
    <property type="match status" value="1"/>
</dbReference>
<feature type="domain" description="FMN-binding" evidence="7">
    <location>
        <begin position="104"/>
        <end position="196"/>
    </location>
</feature>
<comment type="subunit">
    <text evidence="6">The complex is composed of six subunits: RnfA, RnfB, RnfC, RnfD, RnfE and RnfG.</text>
</comment>
<dbReference type="InterPro" id="IPR007329">
    <property type="entry name" value="FMN-bd"/>
</dbReference>
<name>A0A1M4ZC56_9GAMM</name>
<dbReference type="SMART" id="SM00900">
    <property type="entry name" value="FMN_bind"/>
    <property type="match status" value="1"/>
</dbReference>
<keyword evidence="6" id="KW-0472">Membrane</keyword>
<dbReference type="GO" id="GO:0009055">
    <property type="term" value="F:electron transfer activity"/>
    <property type="evidence" value="ECO:0007669"/>
    <property type="project" value="InterPro"/>
</dbReference>
<evidence type="ECO:0000256" key="5">
    <source>
        <dbReference type="ARBA" id="ARBA00022982"/>
    </source>
</evidence>
<dbReference type="EMBL" id="FQUJ01000007">
    <property type="protein sequence ID" value="SHF15176.1"/>
    <property type="molecule type" value="Genomic_DNA"/>
</dbReference>
<dbReference type="STRING" id="1121942.SAMN02745148_01934"/>
<evidence type="ECO:0000256" key="6">
    <source>
        <dbReference type="HAMAP-Rule" id="MF_00479"/>
    </source>
</evidence>
<evidence type="ECO:0000313" key="9">
    <source>
        <dbReference type="Proteomes" id="UP000184346"/>
    </source>
</evidence>
<comment type="cofactor">
    <cofactor evidence="6">
        <name>FMN</name>
        <dbReference type="ChEBI" id="CHEBI:58210"/>
    </cofactor>
</comment>
<comment type="similarity">
    <text evidence="6">Belongs to the RnfG family.</text>
</comment>
<sequence length="216" mass="22990">MSPLTHSIARGAVGLGLFAIVTAGVVGLTHSLTFERIVENRLASEYQALEQVVPAALHDNDLVDGAITLPAAEMLGHPEAFTAWQARQDGQISAIILPVTTRQGYSGDISLLAGIAADGTLTGVRVLSHRETPGLGDKIDVRKSDWIEQFAGLSLGNPPPERWAVKEDGGAFDAFTGATVTPRAVVGAVQRSLEYFAAHRERLLQAPEETTDESIQ</sequence>
<dbReference type="Pfam" id="PF04205">
    <property type="entry name" value="FMN_bind"/>
    <property type="match status" value="1"/>
</dbReference>
<keyword evidence="6" id="KW-1003">Cell membrane</keyword>
<evidence type="ECO:0000313" key="8">
    <source>
        <dbReference type="EMBL" id="SHF15176.1"/>
    </source>
</evidence>
<comment type="function">
    <text evidence="6">Part of a membrane-bound complex that couples electron transfer with translocation of ions across the membrane.</text>
</comment>
<dbReference type="AlphaFoldDB" id="A0A1M4ZC56"/>